<dbReference type="AlphaFoldDB" id="A0AAD4Q9K1"/>
<dbReference type="EMBL" id="JAKELL010000089">
    <property type="protein sequence ID" value="KAH8983347.1"/>
    <property type="molecule type" value="Genomic_DNA"/>
</dbReference>
<comment type="caution">
    <text evidence="3">The sequence shown here is derived from an EMBL/GenBank/DDBJ whole genome shotgun (WGS) entry which is preliminary data.</text>
</comment>
<feature type="transmembrane region" description="Helical" evidence="2">
    <location>
        <begin position="163"/>
        <end position="183"/>
    </location>
</feature>
<keyword evidence="2" id="KW-0472">Membrane</keyword>
<name>A0AAD4Q9K1_9AGAM</name>
<reference evidence="3" key="1">
    <citation type="submission" date="2022-01" db="EMBL/GenBank/DDBJ databases">
        <title>Comparative genomics reveals a dynamic genome evolution in the ectomycorrhizal milk-cap (Lactarius) mushrooms.</title>
        <authorList>
            <consortium name="DOE Joint Genome Institute"/>
            <person name="Lebreton A."/>
            <person name="Tang N."/>
            <person name="Kuo A."/>
            <person name="LaButti K."/>
            <person name="Drula E."/>
            <person name="Barry K."/>
            <person name="Clum A."/>
            <person name="Lipzen A."/>
            <person name="Mousain D."/>
            <person name="Ng V."/>
            <person name="Wang R."/>
            <person name="Wang X."/>
            <person name="Dai Y."/>
            <person name="Henrissat B."/>
            <person name="Grigoriev I.V."/>
            <person name="Guerin-Laguette A."/>
            <person name="Yu F."/>
            <person name="Martin F.M."/>
        </authorList>
    </citation>
    <scope>NUCLEOTIDE SEQUENCE</scope>
    <source>
        <strain evidence="3">QP</strain>
    </source>
</reference>
<dbReference type="Proteomes" id="UP001201163">
    <property type="component" value="Unassembled WGS sequence"/>
</dbReference>
<proteinExistence type="predicted"/>
<feature type="transmembrane region" description="Helical" evidence="2">
    <location>
        <begin position="53"/>
        <end position="73"/>
    </location>
</feature>
<feature type="transmembrane region" description="Helical" evidence="2">
    <location>
        <begin position="195"/>
        <end position="217"/>
    </location>
</feature>
<keyword evidence="4" id="KW-1185">Reference proteome</keyword>
<evidence type="ECO:0000313" key="4">
    <source>
        <dbReference type="Proteomes" id="UP001201163"/>
    </source>
</evidence>
<accession>A0AAD4Q9K1</accession>
<evidence type="ECO:0000313" key="3">
    <source>
        <dbReference type="EMBL" id="KAH8983347.1"/>
    </source>
</evidence>
<feature type="region of interest" description="Disordered" evidence="1">
    <location>
        <begin position="269"/>
        <end position="298"/>
    </location>
</feature>
<feature type="transmembrane region" description="Helical" evidence="2">
    <location>
        <begin position="116"/>
        <end position="138"/>
    </location>
</feature>
<organism evidence="3 4">
    <name type="scientific">Lactarius akahatsu</name>
    <dbReference type="NCBI Taxonomy" id="416441"/>
    <lineage>
        <taxon>Eukaryota</taxon>
        <taxon>Fungi</taxon>
        <taxon>Dikarya</taxon>
        <taxon>Basidiomycota</taxon>
        <taxon>Agaricomycotina</taxon>
        <taxon>Agaricomycetes</taxon>
        <taxon>Russulales</taxon>
        <taxon>Russulaceae</taxon>
        <taxon>Lactarius</taxon>
    </lineage>
</organism>
<evidence type="ECO:0000256" key="1">
    <source>
        <dbReference type="SAM" id="MobiDB-lite"/>
    </source>
</evidence>
<feature type="transmembrane region" description="Helical" evidence="2">
    <location>
        <begin position="85"/>
        <end position="104"/>
    </location>
</feature>
<evidence type="ECO:0000256" key="2">
    <source>
        <dbReference type="SAM" id="Phobius"/>
    </source>
</evidence>
<keyword evidence="2" id="KW-0812">Transmembrane</keyword>
<sequence>MVNFHDPAIIKADATALVNFLHCLDGVFLWDFFTTLDFEWDYITGKRNFRWTLLLYSLSRLGALGTTICNIVGYNVMHQINCQQWILWSLITAYTSFACASALISLRVVAIWRRNYLVMGLTIGMWLTNVGFLLYGLVTIRSTWSPSTHECLVENTFQNRDNITVTVATDFAQLIIMLVGLLRSQQTKYGMFRHLYVQGLIWLVAATIGELPAAIFINLNLNDPWNLMFQYLALFTMEICATWMYRSLANYNMEIDKYSHEPETHGELRFRTDSRGGTTAIGSIVPPRSSVRGGLATDSTEDWEFTLPDKSTMEKEETELTEMPSLDLQLTSSRRTINGVV</sequence>
<gene>
    <name evidence="3" type="ORF">EDB92DRAFT_1577865</name>
</gene>
<keyword evidence="2" id="KW-1133">Transmembrane helix</keyword>
<protein>
    <submittedName>
        <fullName evidence="3">Uncharacterized protein</fullName>
    </submittedName>
</protein>
<feature type="transmembrane region" description="Helical" evidence="2">
    <location>
        <begin position="229"/>
        <end position="248"/>
    </location>
</feature>